<feature type="region of interest" description="Disordered" evidence="1">
    <location>
        <begin position="31"/>
        <end position="51"/>
    </location>
</feature>
<keyword evidence="4" id="KW-1185">Reference proteome</keyword>
<dbReference type="Proteomes" id="UP000886998">
    <property type="component" value="Unassembled WGS sequence"/>
</dbReference>
<evidence type="ECO:0000256" key="1">
    <source>
        <dbReference type="SAM" id="MobiDB-lite"/>
    </source>
</evidence>
<sequence length="84" mass="9475">MLTLAVFLLSVIRILFPRSLHPDPPRRAIVWRRRSSPSSRRLSDKACGSKSSEIRKPVDTVIRYAVSPVVVKTRNADDLPIVPL</sequence>
<evidence type="ECO:0000313" key="3">
    <source>
        <dbReference type="EMBL" id="GFS53892.1"/>
    </source>
</evidence>
<reference evidence="3" key="1">
    <citation type="submission" date="2020-08" db="EMBL/GenBank/DDBJ databases">
        <title>Multicomponent nature underlies the extraordinary mechanical properties of spider dragline silk.</title>
        <authorList>
            <person name="Kono N."/>
            <person name="Nakamura H."/>
            <person name="Mori M."/>
            <person name="Yoshida Y."/>
            <person name="Ohtoshi R."/>
            <person name="Malay A.D."/>
            <person name="Moran D.A.P."/>
            <person name="Tomita M."/>
            <person name="Numata K."/>
            <person name="Arakawa K."/>
        </authorList>
    </citation>
    <scope>NUCLEOTIDE SEQUENCE</scope>
</reference>
<evidence type="ECO:0000313" key="4">
    <source>
        <dbReference type="Proteomes" id="UP000886998"/>
    </source>
</evidence>
<evidence type="ECO:0008006" key="5">
    <source>
        <dbReference type="Google" id="ProtNLM"/>
    </source>
</evidence>
<organism evidence="3 4">
    <name type="scientific">Trichonephila inaurata madagascariensis</name>
    <dbReference type="NCBI Taxonomy" id="2747483"/>
    <lineage>
        <taxon>Eukaryota</taxon>
        <taxon>Metazoa</taxon>
        <taxon>Ecdysozoa</taxon>
        <taxon>Arthropoda</taxon>
        <taxon>Chelicerata</taxon>
        <taxon>Arachnida</taxon>
        <taxon>Araneae</taxon>
        <taxon>Araneomorphae</taxon>
        <taxon>Entelegynae</taxon>
        <taxon>Araneoidea</taxon>
        <taxon>Nephilidae</taxon>
        <taxon>Trichonephila</taxon>
        <taxon>Trichonephila inaurata</taxon>
    </lineage>
</organism>
<comment type="caution">
    <text evidence="3">The sequence shown here is derived from an EMBL/GenBank/DDBJ whole genome shotgun (WGS) entry which is preliminary data.</text>
</comment>
<keyword evidence="2" id="KW-0732">Signal</keyword>
<dbReference type="EMBL" id="BMAV01026842">
    <property type="protein sequence ID" value="GFS53892.1"/>
    <property type="molecule type" value="Genomic_DNA"/>
</dbReference>
<evidence type="ECO:0000256" key="2">
    <source>
        <dbReference type="SAM" id="SignalP"/>
    </source>
</evidence>
<name>A0A8X6MFL0_9ARAC</name>
<protein>
    <recommendedName>
        <fullName evidence="5">Secreted protein</fullName>
    </recommendedName>
</protein>
<feature type="chain" id="PRO_5036462254" description="Secreted protein" evidence="2">
    <location>
        <begin position="23"/>
        <end position="84"/>
    </location>
</feature>
<dbReference type="AlphaFoldDB" id="A0A8X6MFL0"/>
<proteinExistence type="predicted"/>
<feature type="signal peptide" evidence="2">
    <location>
        <begin position="1"/>
        <end position="22"/>
    </location>
</feature>
<gene>
    <name evidence="3" type="ORF">TNIN_370931</name>
</gene>
<accession>A0A8X6MFL0</accession>